<evidence type="ECO:0000256" key="2">
    <source>
        <dbReference type="SAM" id="Phobius"/>
    </source>
</evidence>
<comment type="caution">
    <text evidence="4">The sequence shown here is derived from an EMBL/GenBank/DDBJ whole genome shotgun (WGS) entry which is preliminary data.</text>
</comment>
<dbReference type="PROSITE" id="PS00409">
    <property type="entry name" value="PROKAR_NTER_METHYL"/>
    <property type="match status" value="1"/>
</dbReference>
<dbReference type="InterPro" id="IPR012902">
    <property type="entry name" value="N_methyl_site"/>
</dbReference>
<name>A0A7Y9FCZ8_9CELL</name>
<reference evidence="3 6" key="2">
    <citation type="submission" date="2021-01" db="EMBL/GenBank/DDBJ databases">
        <title>Whole genome shotgun sequence of Cellulomonas oligotrophica NBRC 109435.</title>
        <authorList>
            <person name="Komaki H."/>
            <person name="Tamura T."/>
        </authorList>
    </citation>
    <scope>NUCLEOTIDE SEQUENCE [LARGE SCALE GENOMIC DNA]</scope>
    <source>
        <strain evidence="3 6">NBRC 109435</strain>
    </source>
</reference>
<dbReference type="EMBL" id="JACCBK010000001">
    <property type="protein sequence ID" value="NYD84687.1"/>
    <property type="molecule type" value="Genomic_DNA"/>
</dbReference>
<evidence type="ECO:0000313" key="4">
    <source>
        <dbReference type="EMBL" id="NYD84687.1"/>
    </source>
</evidence>
<keyword evidence="2" id="KW-1133">Transmembrane helix</keyword>
<dbReference type="Proteomes" id="UP000618382">
    <property type="component" value="Unassembled WGS sequence"/>
</dbReference>
<keyword evidence="2" id="KW-0472">Membrane</keyword>
<feature type="compositionally biased region" description="Polar residues" evidence="1">
    <location>
        <begin position="196"/>
        <end position="206"/>
    </location>
</feature>
<dbReference type="RefSeq" id="WP_140458997.1">
    <property type="nucleotide sequence ID" value="NZ_BAABFI010000004.1"/>
</dbReference>
<reference evidence="4 5" key="1">
    <citation type="submission" date="2020-07" db="EMBL/GenBank/DDBJ databases">
        <title>Sequencing the genomes of 1000 actinobacteria strains.</title>
        <authorList>
            <person name="Klenk H.-P."/>
        </authorList>
    </citation>
    <scope>NUCLEOTIDE SEQUENCE [LARGE SCALE GENOMIC DNA]</scope>
    <source>
        <strain evidence="4 5">DSM 24482</strain>
    </source>
</reference>
<feature type="transmembrane region" description="Helical" evidence="2">
    <location>
        <begin position="21"/>
        <end position="46"/>
    </location>
</feature>
<evidence type="ECO:0000313" key="6">
    <source>
        <dbReference type="Proteomes" id="UP000618382"/>
    </source>
</evidence>
<gene>
    <name evidence="4" type="ORF">BKA21_000236</name>
    <name evidence="3" type="ORF">Col01nite_09130</name>
</gene>
<dbReference type="AlphaFoldDB" id="A0A7Y9FCZ8"/>
<evidence type="ECO:0000256" key="1">
    <source>
        <dbReference type="SAM" id="MobiDB-lite"/>
    </source>
</evidence>
<accession>A0A7Y9FCZ8</accession>
<dbReference type="Pfam" id="PF07963">
    <property type="entry name" value="N_methyl"/>
    <property type="match status" value="1"/>
</dbReference>
<dbReference type="Proteomes" id="UP000577956">
    <property type="component" value="Unassembled WGS sequence"/>
</dbReference>
<evidence type="ECO:0000313" key="3">
    <source>
        <dbReference type="EMBL" id="GIG31754.1"/>
    </source>
</evidence>
<protein>
    <submittedName>
        <fullName evidence="4">Type II secretory pathway pseudopilin PulG</fullName>
    </submittedName>
</protein>
<keyword evidence="6" id="KW-1185">Reference proteome</keyword>
<feature type="region of interest" description="Disordered" evidence="1">
    <location>
        <begin position="196"/>
        <end position="225"/>
    </location>
</feature>
<dbReference type="EMBL" id="BONN01000002">
    <property type="protein sequence ID" value="GIG31754.1"/>
    <property type="molecule type" value="Genomic_DNA"/>
</dbReference>
<sequence length="225" mass="24045">MSPVARLRARLHGTRPDAGMTLVELIVSIGIFTIVVSVFMAGVVIMTNNTVRSDVTAQSGDSVRLVFQRLDRQVRYAEAINLPGAGAGGAQYVEFRTSARSSATGVAMCTQWRWDPTTELVQQRSWQDVAGAVAPDWSTLVTDVLPDSDTSGRGYPFEVLLADDVTPHQRLVLRLTVGSQNADVTVDSETSFVARNSTSTSLSNADENGDGVSDTPVCLAASGRP</sequence>
<organism evidence="4 5">
    <name type="scientific">Cellulomonas oligotrophica</name>
    <dbReference type="NCBI Taxonomy" id="931536"/>
    <lineage>
        <taxon>Bacteria</taxon>
        <taxon>Bacillati</taxon>
        <taxon>Actinomycetota</taxon>
        <taxon>Actinomycetes</taxon>
        <taxon>Micrococcales</taxon>
        <taxon>Cellulomonadaceae</taxon>
        <taxon>Cellulomonas</taxon>
    </lineage>
</organism>
<keyword evidence="2" id="KW-0812">Transmembrane</keyword>
<proteinExistence type="predicted"/>
<evidence type="ECO:0000313" key="5">
    <source>
        <dbReference type="Proteomes" id="UP000577956"/>
    </source>
</evidence>